<evidence type="ECO:0000313" key="1">
    <source>
        <dbReference type="EMBL" id="CAF0719137.1"/>
    </source>
</evidence>
<accession>A0A813MF28</accession>
<organism evidence="1 2">
    <name type="scientific">Adineta ricciae</name>
    <name type="common">Rotifer</name>
    <dbReference type="NCBI Taxonomy" id="249248"/>
    <lineage>
        <taxon>Eukaryota</taxon>
        <taxon>Metazoa</taxon>
        <taxon>Spiralia</taxon>
        <taxon>Gnathifera</taxon>
        <taxon>Rotifera</taxon>
        <taxon>Eurotatoria</taxon>
        <taxon>Bdelloidea</taxon>
        <taxon>Adinetida</taxon>
        <taxon>Adinetidae</taxon>
        <taxon>Adineta</taxon>
    </lineage>
</organism>
<evidence type="ECO:0000313" key="2">
    <source>
        <dbReference type="Proteomes" id="UP000663852"/>
    </source>
</evidence>
<sequence length="221" mass="25454">MKMTESNGRLNRTSFFSIGMKFKTDKVYLHHYERFYEKYLSQYRDTSVRLLEIGLGCDMIQAIGASARTWREYLGDQAEIHILEIDMKCGEKWFSTIGKQINVILHYGDQENVMFLETFKSKMNKFDIIIDDGGHTMNQQRTSLITLSPLVRTGGLYIIEDLETSYRRFYGGQYLNSSTTIGMLKSFIDDVQSEVPVKTVPVSARIFSFEIGDGICILTIK</sequence>
<comment type="caution">
    <text evidence="1">The sequence shown here is derived from an EMBL/GenBank/DDBJ whole genome shotgun (WGS) entry which is preliminary data.</text>
</comment>
<dbReference type="Gene3D" id="3.40.50.150">
    <property type="entry name" value="Vaccinia Virus protein VP39"/>
    <property type="match status" value="1"/>
</dbReference>
<name>A0A813MF28_ADIRI</name>
<protein>
    <submittedName>
        <fullName evidence="1">Uncharacterized protein</fullName>
    </submittedName>
</protein>
<dbReference type="Proteomes" id="UP000663852">
    <property type="component" value="Unassembled WGS sequence"/>
</dbReference>
<reference evidence="1" key="1">
    <citation type="submission" date="2021-02" db="EMBL/GenBank/DDBJ databases">
        <authorList>
            <person name="Nowell W R."/>
        </authorList>
    </citation>
    <scope>NUCLEOTIDE SEQUENCE</scope>
</reference>
<proteinExistence type="predicted"/>
<dbReference type="EMBL" id="CAJNOJ010000001">
    <property type="protein sequence ID" value="CAF0719137.1"/>
    <property type="molecule type" value="Genomic_DNA"/>
</dbReference>
<dbReference type="OrthoDB" id="407103at2759"/>
<dbReference type="AlphaFoldDB" id="A0A813MF28"/>
<dbReference type="SUPFAM" id="SSF53335">
    <property type="entry name" value="S-adenosyl-L-methionine-dependent methyltransferases"/>
    <property type="match status" value="1"/>
</dbReference>
<dbReference type="InterPro" id="IPR029063">
    <property type="entry name" value="SAM-dependent_MTases_sf"/>
</dbReference>
<gene>
    <name evidence="1" type="ORF">EDS130_LOCUS57</name>
</gene>